<evidence type="ECO:0000256" key="1">
    <source>
        <dbReference type="SAM" id="MobiDB-lite"/>
    </source>
</evidence>
<feature type="region of interest" description="Disordered" evidence="1">
    <location>
        <begin position="74"/>
        <end position="132"/>
    </location>
</feature>
<feature type="compositionally biased region" description="Low complexity" evidence="1">
    <location>
        <begin position="90"/>
        <end position="123"/>
    </location>
</feature>
<organism evidence="2 3">
    <name type="scientific">Eumeta variegata</name>
    <name type="common">Bagworm moth</name>
    <name type="synonym">Eumeta japonica</name>
    <dbReference type="NCBI Taxonomy" id="151549"/>
    <lineage>
        <taxon>Eukaryota</taxon>
        <taxon>Metazoa</taxon>
        <taxon>Ecdysozoa</taxon>
        <taxon>Arthropoda</taxon>
        <taxon>Hexapoda</taxon>
        <taxon>Insecta</taxon>
        <taxon>Pterygota</taxon>
        <taxon>Neoptera</taxon>
        <taxon>Endopterygota</taxon>
        <taxon>Lepidoptera</taxon>
        <taxon>Glossata</taxon>
        <taxon>Ditrysia</taxon>
        <taxon>Tineoidea</taxon>
        <taxon>Psychidae</taxon>
        <taxon>Oiketicinae</taxon>
        <taxon>Eumeta</taxon>
    </lineage>
</organism>
<evidence type="ECO:0000313" key="2">
    <source>
        <dbReference type="EMBL" id="GBP18508.1"/>
    </source>
</evidence>
<dbReference type="AlphaFoldDB" id="A0A4C1TX52"/>
<reference evidence="2 3" key="1">
    <citation type="journal article" date="2019" name="Commun. Biol.">
        <title>The bagworm genome reveals a unique fibroin gene that provides high tensile strength.</title>
        <authorList>
            <person name="Kono N."/>
            <person name="Nakamura H."/>
            <person name="Ohtoshi R."/>
            <person name="Tomita M."/>
            <person name="Numata K."/>
            <person name="Arakawa K."/>
        </authorList>
    </citation>
    <scope>NUCLEOTIDE SEQUENCE [LARGE SCALE GENOMIC DNA]</scope>
</reference>
<gene>
    <name evidence="2" type="ORF">EVAR_12969_1</name>
</gene>
<dbReference type="EMBL" id="BGZK01000098">
    <property type="protein sequence ID" value="GBP18508.1"/>
    <property type="molecule type" value="Genomic_DNA"/>
</dbReference>
<keyword evidence="3" id="KW-1185">Reference proteome</keyword>
<comment type="caution">
    <text evidence="2">The sequence shown here is derived from an EMBL/GenBank/DDBJ whole genome shotgun (WGS) entry which is preliminary data.</text>
</comment>
<evidence type="ECO:0000313" key="3">
    <source>
        <dbReference type="Proteomes" id="UP000299102"/>
    </source>
</evidence>
<feature type="compositionally biased region" description="Basic residues" evidence="1">
    <location>
        <begin position="168"/>
        <end position="181"/>
    </location>
</feature>
<name>A0A4C1TX52_EUMVA</name>
<proteinExistence type="predicted"/>
<sequence length="181" mass="20701">MNAFSSKDDTVGDINEEGEVLEEKTLIDEIKKESIAKIEEVEETTTALEEMKSVVIDTEELLLLENLIEQRRPRSFKRRHDLTKLKSPIKSPSRSPLNRSPLSRSPLSKSPSRSPTSSLNSPRGSIRKLSDLSEDQIVPDIERIKRKDKKKLTLKSKLSDDKTGNKLLNKRRITRYKCNKS</sequence>
<feature type="region of interest" description="Disordered" evidence="1">
    <location>
        <begin position="157"/>
        <end position="181"/>
    </location>
</feature>
<accession>A0A4C1TX52</accession>
<protein>
    <submittedName>
        <fullName evidence="2">Uncharacterized protein</fullName>
    </submittedName>
</protein>
<dbReference type="Proteomes" id="UP000299102">
    <property type="component" value="Unassembled WGS sequence"/>
</dbReference>